<keyword evidence="9" id="KW-1185">Reference proteome</keyword>
<keyword evidence="8" id="KW-0966">Cell projection</keyword>
<dbReference type="GO" id="GO:0009424">
    <property type="term" value="C:bacterial-type flagellum hook"/>
    <property type="evidence" value="ECO:0007669"/>
    <property type="project" value="UniProtKB-UniRule"/>
</dbReference>
<feature type="coiled-coil region" evidence="5">
    <location>
        <begin position="368"/>
        <end position="413"/>
    </location>
</feature>
<accession>E1X280</accession>
<feature type="domain" description="Flagellar hook-associated protein 2 N-terminal" evidence="6">
    <location>
        <begin position="1"/>
        <end position="74"/>
    </location>
</feature>
<dbReference type="GO" id="GO:0005576">
    <property type="term" value="C:extracellular region"/>
    <property type="evidence" value="ECO:0007669"/>
    <property type="project" value="UniProtKB-SubCell"/>
</dbReference>
<keyword evidence="5" id="KW-0964">Secreted</keyword>
<comment type="function">
    <text evidence="5">Required for morphogenesis and for the elongation of the flagellar filament by facilitating polymerization of the flagellin monomers at the tip of growing filament. Forms a capping structure, which prevents flagellin subunits (transported through the central channel of the flagellum) from leaking out without polymerization at the distal end.</text>
</comment>
<dbReference type="PANTHER" id="PTHR30288:SF0">
    <property type="entry name" value="FLAGELLAR HOOK-ASSOCIATED PROTEIN 2"/>
    <property type="match status" value="1"/>
</dbReference>
<feature type="domain" description="Flagellar hook-associated protein 2 C-terminal" evidence="7">
    <location>
        <begin position="183"/>
        <end position="412"/>
    </location>
</feature>
<keyword evidence="8" id="KW-0969">Cilium</keyword>
<gene>
    <name evidence="8" type="ordered locus">BMS_0096</name>
</gene>
<protein>
    <recommendedName>
        <fullName evidence="5">Flagellar hook-associated protein 2</fullName>
        <shortName evidence="5">HAP2</shortName>
    </recommendedName>
    <alternativeName>
        <fullName evidence="5">Flagellar cap protein</fullName>
    </alternativeName>
</protein>
<evidence type="ECO:0000259" key="7">
    <source>
        <dbReference type="Pfam" id="PF07195"/>
    </source>
</evidence>
<evidence type="ECO:0000256" key="1">
    <source>
        <dbReference type="ARBA" id="ARBA00009764"/>
    </source>
</evidence>
<dbReference type="STRING" id="862908.BMS_0096"/>
<dbReference type="InterPro" id="IPR003481">
    <property type="entry name" value="FliD_N"/>
</dbReference>
<comment type="subunit">
    <text evidence="2 5">Homopentamer.</text>
</comment>
<dbReference type="EMBL" id="FQ312005">
    <property type="protein sequence ID" value="CBW25036.1"/>
    <property type="molecule type" value="Genomic_DNA"/>
</dbReference>
<dbReference type="PATRIC" id="fig|862908.3.peg.93"/>
<comment type="similarity">
    <text evidence="1 5">Belongs to the FliD family.</text>
</comment>
<dbReference type="InterPro" id="IPR040026">
    <property type="entry name" value="FliD"/>
</dbReference>
<dbReference type="AlphaFoldDB" id="E1X280"/>
<evidence type="ECO:0000256" key="5">
    <source>
        <dbReference type="RuleBase" id="RU362066"/>
    </source>
</evidence>
<dbReference type="GO" id="GO:0009421">
    <property type="term" value="C:bacterial-type flagellum filament cap"/>
    <property type="evidence" value="ECO:0007669"/>
    <property type="project" value="InterPro"/>
</dbReference>
<evidence type="ECO:0000259" key="6">
    <source>
        <dbReference type="Pfam" id="PF02465"/>
    </source>
</evidence>
<dbReference type="GO" id="GO:0071973">
    <property type="term" value="P:bacterial-type flagellum-dependent cell motility"/>
    <property type="evidence" value="ECO:0007669"/>
    <property type="project" value="TreeGrafter"/>
</dbReference>
<keyword evidence="3 5" id="KW-0175">Coiled coil</keyword>
<evidence type="ECO:0000313" key="9">
    <source>
        <dbReference type="Proteomes" id="UP000008963"/>
    </source>
</evidence>
<name>E1X280_HALMS</name>
<keyword evidence="8" id="KW-0282">Flagellum</keyword>
<dbReference type="GO" id="GO:0007155">
    <property type="term" value="P:cell adhesion"/>
    <property type="evidence" value="ECO:0007669"/>
    <property type="project" value="InterPro"/>
</dbReference>
<keyword evidence="4 5" id="KW-0975">Bacterial flagellum</keyword>
<evidence type="ECO:0000256" key="4">
    <source>
        <dbReference type="ARBA" id="ARBA00023143"/>
    </source>
</evidence>
<dbReference type="eggNOG" id="COG1345">
    <property type="taxonomic scope" value="Bacteria"/>
</dbReference>
<dbReference type="KEGG" id="bmx:BMS_0096"/>
<comment type="subcellular location">
    <subcellularLocation>
        <location evidence="5">Secreted</location>
    </subcellularLocation>
    <subcellularLocation>
        <location evidence="5">Bacterial flagellum</location>
    </subcellularLocation>
</comment>
<evidence type="ECO:0000256" key="2">
    <source>
        <dbReference type="ARBA" id="ARBA00011255"/>
    </source>
</evidence>
<sequence>METRKEKIGDKKALVGELIQLMEGVRGNVLKNGNARSLRELKVETNEEILGVNADKNIAQPGTYQIEVTQLAQKSSAMSSGFENPDESYVGVGFIQYFLPDGESKEIYVDSDNSNLNAIAKLINKDSENGLRASVVNDGSGSDSPWRIILSLEETGDEKRAEFPYFYFVDGENDLYLEFEREAHDAKVKLDGFEIELPENKASELIPGVTLDLKKAKPGEEFTLKISEDTQAITAKVEGLVDSINGVLGFIKQQNNMDETTDTSRTLGGDIMLQSLEGRLRSTVFKDIKTEFGFKRFSDLGIKFQRDGLLKVETEVLNNALSKDYKLVTQVLTGHYGEEGKTKGFIDHLGDTVKASLQFPNGLLQSRKNSLQSNIDQIDRRISNKERMIEQKEKNLKDKFARLEGTISRMKSQGSGIAALGGGGPNPVTQLG</sequence>
<dbReference type="PANTHER" id="PTHR30288">
    <property type="entry name" value="FLAGELLAR CAP/ASSEMBLY PROTEIN FLID"/>
    <property type="match status" value="1"/>
</dbReference>
<dbReference type="Proteomes" id="UP000008963">
    <property type="component" value="Chromosome"/>
</dbReference>
<dbReference type="Pfam" id="PF07195">
    <property type="entry name" value="FliD_C"/>
    <property type="match status" value="1"/>
</dbReference>
<proteinExistence type="inferred from homology"/>
<reference evidence="9" key="1">
    <citation type="journal article" date="2013" name="ISME J.">
        <title>A small predatory core genome in the divergent marine Bacteriovorax marinus SJ and the terrestrial Bdellovibrio bacteriovorus.</title>
        <authorList>
            <person name="Crossman L.C."/>
            <person name="Chen H."/>
            <person name="Cerdeno-Tarraga A.M."/>
            <person name="Brooks K."/>
            <person name="Quail M.A."/>
            <person name="Pineiro S.A."/>
            <person name="Hobley L."/>
            <person name="Sockett R.E."/>
            <person name="Bentley S.D."/>
            <person name="Parkhill J."/>
            <person name="Williams H.N."/>
            <person name="Stine O.C."/>
        </authorList>
    </citation>
    <scope>NUCLEOTIDE SEQUENCE [LARGE SCALE GENOMIC DNA]</scope>
    <source>
        <strain evidence="9">ATCC BAA-682 / DSM 15412 / SJ</strain>
    </source>
</reference>
<dbReference type="HOGENOM" id="CLU_015182_4_1_7"/>
<organism evidence="8 9">
    <name type="scientific">Halobacteriovorax marinus (strain ATCC BAA-682 / DSM 15412 / SJ)</name>
    <name type="common">Bacteriovorax marinus</name>
    <dbReference type="NCBI Taxonomy" id="862908"/>
    <lineage>
        <taxon>Bacteria</taxon>
        <taxon>Pseudomonadati</taxon>
        <taxon>Bdellovibrionota</taxon>
        <taxon>Bacteriovoracia</taxon>
        <taxon>Bacteriovoracales</taxon>
        <taxon>Halobacteriovoraceae</taxon>
        <taxon>Halobacteriovorax</taxon>
    </lineage>
</organism>
<evidence type="ECO:0000256" key="3">
    <source>
        <dbReference type="ARBA" id="ARBA00023054"/>
    </source>
</evidence>
<dbReference type="InterPro" id="IPR010809">
    <property type="entry name" value="FliD_C"/>
</dbReference>
<dbReference type="Pfam" id="PF02465">
    <property type="entry name" value="FliD_N"/>
    <property type="match status" value="1"/>
</dbReference>
<evidence type="ECO:0000313" key="8">
    <source>
        <dbReference type="EMBL" id="CBW25036.1"/>
    </source>
</evidence>